<dbReference type="Pfam" id="PF00355">
    <property type="entry name" value="Rieske"/>
    <property type="match status" value="1"/>
</dbReference>
<dbReference type="GO" id="GO:0004497">
    <property type="term" value="F:monooxygenase activity"/>
    <property type="evidence" value="ECO:0007669"/>
    <property type="project" value="UniProtKB-ARBA"/>
</dbReference>
<keyword evidence="6" id="KW-1003">Cell membrane</keyword>
<dbReference type="InterPro" id="IPR036922">
    <property type="entry name" value="Rieske_2Fe-2S_sf"/>
</dbReference>
<comment type="subcellular location">
    <subcellularLocation>
        <location evidence="2">Cell membrane</location>
        <topology evidence="2">Multi-pass membrane protein</topology>
    </subcellularLocation>
</comment>
<reference evidence="24 25" key="1">
    <citation type="journal article" date="2011" name="Stand. Genomic Sci.">
        <title>Complete genome sequence of Thermomonospora curvata type strain (B9).</title>
        <authorList>
            <person name="Chertkov O."/>
            <person name="Sikorski J."/>
            <person name="Nolan M."/>
            <person name="Lapidus A."/>
            <person name="Lucas S."/>
            <person name="Del Rio T.G."/>
            <person name="Tice H."/>
            <person name="Cheng J.F."/>
            <person name="Goodwin L."/>
            <person name="Pitluck S."/>
            <person name="Liolios K."/>
            <person name="Ivanova N."/>
            <person name="Mavromatis K."/>
            <person name="Mikhailova N."/>
            <person name="Ovchinnikova G."/>
            <person name="Pati A."/>
            <person name="Chen A."/>
            <person name="Palaniappan K."/>
            <person name="Djao O.D."/>
            <person name="Land M."/>
            <person name="Hauser L."/>
            <person name="Chang Y.J."/>
            <person name="Jeffries C.D."/>
            <person name="Brettin T."/>
            <person name="Han C."/>
            <person name="Detter J.C."/>
            <person name="Rohde M."/>
            <person name="Goker M."/>
            <person name="Woyke T."/>
            <person name="Bristow J."/>
            <person name="Eisen J.A."/>
            <person name="Markowitz V."/>
            <person name="Hugenholtz P."/>
            <person name="Klenk H.P."/>
            <person name="Kyrpides N.C."/>
        </authorList>
    </citation>
    <scope>NUCLEOTIDE SEQUENCE [LARGE SCALE GENOMIC DNA]</scope>
    <source>
        <strain evidence="25">ATCC 19995 / DSM 43183 / JCM 3096 / KCTC 9072 / NBRC 15933 / NCIMB 10081 / Henssen B9</strain>
    </source>
</reference>
<dbReference type="GO" id="GO:0046872">
    <property type="term" value="F:metal ion binding"/>
    <property type="evidence" value="ECO:0007669"/>
    <property type="project" value="UniProtKB-KW"/>
</dbReference>
<dbReference type="GO" id="GO:0016705">
    <property type="term" value="F:oxidoreductase activity, acting on paired donors, with incorporation or reduction of molecular oxygen"/>
    <property type="evidence" value="ECO:0007669"/>
    <property type="project" value="UniProtKB-ARBA"/>
</dbReference>
<evidence type="ECO:0000256" key="8">
    <source>
        <dbReference type="ARBA" id="ARBA00022692"/>
    </source>
</evidence>
<evidence type="ECO:0000256" key="11">
    <source>
        <dbReference type="ARBA" id="ARBA00022982"/>
    </source>
</evidence>
<evidence type="ECO:0000256" key="22">
    <source>
        <dbReference type="SAM" id="Phobius"/>
    </source>
</evidence>
<dbReference type="PRINTS" id="PR00162">
    <property type="entry name" value="RIESKE"/>
</dbReference>
<keyword evidence="25" id="KW-1185">Reference proteome</keyword>
<dbReference type="InterPro" id="IPR017941">
    <property type="entry name" value="Rieske_2Fe-2S"/>
</dbReference>
<evidence type="ECO:0000256" key="5">
    <source>
        <dbReference type="ARBA" id="ARBA00022448"/>
    </source>
</evidence>
<evidence type="ECO:0000256" key="3">
    <source>
        <dbReference type="ARBA" id="ARBA00010651"/>
    </source>
</evidence>
<dbReference type="PROSITE" id="PS51296">
    <property type="entry name" value="RIESKE"/>
    <property type="match status" value="1"/>
</dbReference>
<dbReference type="CDD" id="cd03467">
    <property type="entry name" value="Rieske"/>
    <property type="match status" value="1"/>
</dbReference>
<dbReference type="eggNOG" id="COG0723">
    <property type="taxonomic scope" value="Bacteria"/>
</dbReference>
<dbReference type="RefSeq" id="WP_012853387.1">
    <property type="nucleotide sequence ID" value="NC_013510.1"/>
</dbReference>
<feature type="compositionally biased region" description="Polar residues" evidence="21">
    <location>
        <begin position="1"/>
        <end position="11"/>
    </location>
</feature>
<keyword evidence="10" id="KW-0479">Metal-binding</keyword>
<evidence type="ECO:0000256" key="20">
    <source>
        <dbReference type="ARBA" id="ARBA00034078"/>
    </source>
</evidence>
<dbReference type="Proteomes" id="UP000001918">
    <property type="component" value="Chromosome"/>
</dbReference>
<evidence type="ECO:0000256" key="14">
    <source>
        <dbReference type="ARBA" id="ARBA00023004"/>
    </source>
</evidence>
<keyword evidence="9" id="KW-0001">2Fe-2S</keyword>
<dbReference type="GO" id="GO:0005886">
    <property type="term" value="C:plasma membrane"/>
    <property type="evidence" value="ECO:0007669"/>
    <property type="project" value="UniProtKB-SubCell"/>
</dbReference>
<keyword evidence="16 22" id="KW-0472">Membrane</keyword>
<keyword evidence="15" id="KW-0411">Iron-sulfur</keyword>
<dbReference type="Gene3D" id="2.102.10.10">
    <property type="entry name" value="Rieske [2Fe-2S] iron-sulphur domain"/>
    <property type="match status" value="1"/>
</dbReference>
<evidence type="ECO:0000256" key="15">
    <source>
        <dbReference type="ARBA" id="ARBA00023014"/>
    </source>
</evidence>
<keyword evidence="17" id="KW-1015">Disulfide bond</keyword>
<evidence type="ECO:0000256" key="21">
    <source>
        <dbReference type="SAM" id="MobiDB-lite"/>
    </source>
</evidence>
<dbReference type="OrthoDB" id="9802613at2"/>
<evidence type="ECO:0000256" key="17">
    <source>
        <dbReference type="ARBA" id="ARBA00023157"/>
    </source>
</evidence>
<comment type="similarity">
    <text evidence="3">Belongs to the Rieske iron-sulfur protein family.</text>
</comment>
<dbReference type="InterPro" id="IPR005805">
    <property type="entry name" value="Rieske_Fe-S_prot_C"/>
</dbReference>
<dbReference type="Pfam" id="PF19297">
    <property type="entry name" value="QcrA_N"/>
    <property type="match status" value="1"/>
</dbReference>
<dbReference type="EMBL" id="CP001738">
    <property type="protein sequence ID" value="ACY98603.1"/>
    <property type="molecule type" value="Genomic_DNA"/>
</dbReference>
<sequence>MSDNNTGSNEPMESGDAAREQSPKRVIGTPEQSGRLLVADDPAPQGAGEELDEASAKRAERIVALFFLLAALASVGFIAAYVWSGQQGPDGMHGLADTRASNYALGTTMTVAMLSMAIGVTIWVRRLMTSKQIVQQREELPSDEKTRAEFEAEFVAGAADSGLTKRPLLRRTLLLAAAPLGLAPLVLLRDLGPLPEKRLRHTFWGEAVRKAKAQGRKGARIVIDDGTKNPRPLRASDFATPGSMITVLPEGISESEHHMNEAAKAVTILINVPPEKFKPVKGRENWHVNGIVAYSKICTHVGCPAALYEQTTHRILCPCHQSTFDATDGAKVVFGPAARPLPQLPLSVDDEGYLIATDDFPEPVGPSFWERG</sequence>
<name>D1A8W5_THECD</name>
<evidence type="ECO:0000256" key="12">
    <source>
        <dbReference type="ARBA" id="ARBA00022989"/>
    </source>
</evidence>
<evidence type="ECO:0000313" key="24">
    <source>
        <dbReference type="EMBL" id="ACY98603.1"/>
    </source>
</evidence>
<keyword evidence="7" id="KW-0679">Respiratory chain</keyword>
<gene>
    <name evidence="24" type="ordered locus">Tcur_3061</name>
</gene>
<feature type="domain" description="Rieske" evidence="23">
    <location>
        <begin position="264"/>
        <end position="355"/>
    </location>
</feature>
<dbReference type="HOGENOM" id="CLU_050668_0_0_11"/>
<accession>D1A8W5</accession>
<feature type="region of interest" description="Disordered" evidence="21">
    <location>
        <begin position="1"/>
        <end position="52"/>
    </location>
</feature>
<dbReference type="PANTHER" id="PTHR10134">
    <property type="entry name" value="CYTOCHROME B-C1 COMPLEX SUBUNIT RIESKE, MITOCHONDRIAL"/>
    <property type="match status" value="1"/>
</dbReference>
<evidence type="ECO:0000259" key="23">
    <source>
        <dbReference type="PROSITE" id="PS51296"/>
    </source>
</evidence>
<dbReference type="InterPro" id="IPR014349">
    <property type="entry name" value="Rieske_Fe-S_prot"/>
</dbReference>
<evidence type="ECO:0000256" key="13">
    <source>
        <dbReference type="ARBA" id="ARBA00023002"/>
    </source>
</evidence>
<keyword evidence="8 22" id="KW-0812">Transmembrane</keyword>
<keyword evidence="12 22" id="KW-1133">Transmembrane helix</keyword>
<dbReference type="AlphaFoldDB" id="D1A8W5"/>
<feature type="transmembrane region" description="Helical" evidence="22">
    <location>
        <begin position="103"/>
        <end position="124"/>
    </location>
</feature>
<evidence type="ECO:0000256" key="7">
    <source>
        <dbReference type="ARBA" id="ARBA00022660"/>
    </source>
</evidence>
<evidence type="ECO:0000256" key="18">
    <source>
        <dbReference type="ARBA" id="ARBA00029586"/>
    </source>
</evidence>
<dbReference type="GO" id="GO:0051537">
    <property type="term" value="F:2 iron, 2 sulfur cluster binding"/>
    <property type="evidence" value="ECO:0007669"/>
    <property type="project" value="UniProtKB-KW"/>
</dbReference>
<keyword evidence="14" id="KW-0408">Iron</keyword>
<evidence type="ECO:0000256" key="19">
    <source>
        <dbReference type="ARBA" id="ARBA00032409"/>
    </source>
</evidence>
<keyword evidence="5" id="KW-0813">Transport</keyword>
<evidence type="ECO:0000313" key="25">
    <source>
        <dbReference type="Proteomes" id="UP000001918"/>
    </source>
</evidence>
<dbReference type="SUPFAM" id="SSF50022">
    <property type="entry name" value="ISP domain"/>
    <property type="match status" value="1"/>
</dbReference>
<feature type="transmembrane region" description="Helical" evidence="22">
    <location>
        <begin position="62"/>
        <end position="83"/>
    </location>
</feature>
<evidence type="ECO:0000256" key="4">
    <source>
        <dbReference type="ARBA" id="ARBA00015816"/>
    </source>
</evidence>
<keyword evidence="11" id="KW-0249">Electron transport</keyword>
<dbReference type="InterPro" id="IPR045603">
    <property type="entry name" value="QcrA_N"/>
</dbReference>
<evidence type="ECO:0000256" key="16">
    <source>
        <dbReference type="ARBA" id="ARBA00023136"/>
    </source>
</evidence>
<evidence type="ECO:0000256" key="2">
    <source>
        <dbReference type="ARBA" id="ARBA00004651"/>
    </source>
</evidence>
<comment type="cofactor">
    <cofactor evidence="20">
        <name>[2Fe-2S] cluster</name>
        <dbReference type="ChEBI" id="CHEBI:190135"/>
    </cofactor>
</comment>
<organism evidence="24 25">
    <name type="scientific">Thermomonospora curvata (strain ATCC 19995 / DSM 43183 / JCM 3096 / KCTC 9072 / NBRC 15933 / NCIMB 10081 / Henssen B9)</name>
    <dbReference type="NCBI Taxonomy" id="471852"/>
    <lineage>
        <taxon>Bacteria</taxon>
        <taxon>Bacillati</taxon>
        <taxon>Actinomycetota</taxon>
        <taxon>Actinomycetes</taxon>
        <taxon>Streptosporangiales</taxon>
        <taxon>Thermomonosporaceae</taxon>
        <taxon>Thermomonospora</taxon>
    </lineage>
</organism>
<dbReference type="STRING" id="471852.Tcur_3061"/>
<evidence type="ECO:0000256" key="10">
    <source>
        <dbReference type="ARBA" id="ARBA00022723"/>
    </source>
</evidence>
<proteinExistence type="inferred from homology"/>
<comment type="function">
    <text evidence="1">Iron-sulfur subunit of the cytochrome bc1 complex, an essential component of the respiratory electron transport chain required for ATP synthesis. The bc1 complex catalyzes the oxidation of menaquinol and the reduction of cytochrome c in the respiratory chain. The bc1 complex operates through a Q-cycle mechanism that couples electron transfer to generation of the proton gradient that drives ATP synthesis.</text>
</comment>
<protein>
    <recommendedName>
        <fullName evidence="4">Cytochrome bc1 complex Rieske iron-sulfur subunit</fullName>
    </recommendedName>
    <alternativeName>
        <fullName evidence="18">Cytochrome bc1 reductase complex subunit QcrA</fullName>
    </alternativeName>
    <alternativeName>
        <fullName evidence="19">Rieske iron-sulfur protein</fullName>
    </alternativeName>
</protein>
<evidence type="ECO:0000256" key="9">
    <source>
        <dbReference type="ARBA" id="ARBA00022714"/>
    </source>
</evidence>
<evidence type="ECO:0000256" key="1">
    <source>
        <dbReference type="ARBA" id="ARBA00002494"/>
    </source>
</evidence>
<evidence type="ECO:0000256" key="6">
    <source>
        <dbReference type="ARBA" id="ARBA00022475"/>
    </source>
</evidence>
<keyword evidence="13" id="KW-0560">Oxidoreductase</keyword>
<dbReference type="KEGG" id="tcu:Tcur_3061"/>